<dbReference type="RefSeq" id="XP_009032110.1">
    <property type="nucleotide sequence ID" value="XM_009033862.1"/>
</dbReference>
<dbReference type="EC" id="3.6.1.22" evidence="4"/>
<dbReference type="GO" id="GO:0006742">
    <property type="term" value="P:NADP+ catabolic process"/>
    <property type="evidence" value="ECO:0007669"/>
    <property type="project" value="TreeGrafter"/>
</dbReference>
<dbReference type="Gene3D" id="3.90.79.20">
    <property type="match status" value="1"/>
</dbReference>
<evidence type="ECO:0000256" key="4">
    <source>
        <dbReference type="ARBA" id="ARBA00012381"/>
    </source>
</evidence>
<dbReference type="CDD" id="cd03429">
    <property type="entry name" value="NUDIX_NADH_pyrophosphatase_Nudt13"/>
    <property type="match status" value="1"/>
</dbReference>
<sequence>LTRGEADGFGDSGAAVFLGEAGGRPLFALEAARSLDDARFVDARTQAPFLDATENEVALCAAALTTWRRSNGFCAKCGGATALTMAGHCAKCVACGSVSFPRTDPAVIVAVSSLDNSKILLARSPRHPPGMFTTLAGFVEAGETFEKAVAREVHEESGAVVSDVAYLKSQPWPFPQSAMIAFRASADADAPLVLDEEEILEARWFDRDAVRQACTVPGAVMRK</sequence>
<evidence type="ECO:0000256" key="6">
    <source>
        <dbReference type="ARBA" id="ARBA00022801"/>
    </source>
</evidence>
<dbReference type="InterPro" id="IPR000086">
    <property type="entry name" value="NUDIX_hydrolase_dom"/>
</dbReference>
<dbReference type="EMBL" id="GL833120">
    <property type="protein sequence ID" value="EGB12827.1"/>
    <property type="molecule type" value="Genomic_DNA"/>
</dbReference>
<evidence type="ECO:0000256" key="7">
    <source>
        <dbReference type="ARBA" id="ARBA00022842"/>
    </source>
</evidence>
<keyword evidence="5" id="KW-0479">Metal-binding</keyword>
<evidence type="ECO:0000313" key="12">
    <source>
        <dbReference type="Proteomes" id="UP000002729"/>
    </source>
</evidence>
<dbReference type="SUPFAM" id="SSF55811">
    <property type="entry name" value="Nudix"/>
    <property type="match status" value="1"/>
</dbReference>
<evidence type="ECO:0000256" key="1">
    <source>
        <dbReference type="ARBA" id="ARBA00001946"/>
    </source>
</evidence>
<dbReference type="InterPro" id="IPR049734">
    <property type="entry name" value="NudC-like_C"/>
</dbReference>
<evidence type="ECO:0000259" key="10">
    <source>
        <dbReference type="PROSITE" id="PS51462"/>
    </source>
</evidence>
<dbReference type="PANTHER" id="PTHR42904:SF6">
    <property type="entry name" value="NAD-CAPPED RNA HYDROLASE NUDT12"/>
    <property type="match status" value="1"/>
</dbReference>
<dbReference type="Gene3D" id="3.90.79.10">
    <property type="entry name" value="Nucleoside Triphosphate Pyrophosphohydrolase"/>
    <property type="match status" value="1"/>
</dbReference>
<dbReference type="PROSITE" id="PS00893">
    <property type="entry name" value="NUDIX_BOX"/>
    <property type="match status" value="1"/>
</dbReference>
<dbReference type="GO" id="GO:0035529">
    <property type="term" value="F:NADH pyrophosphatase activity"/>
    <property type="evidence" value="ECO:0007669"/>
    <property type="project" value="TreeGrafter"/>
</dbReference>
<gene>
    <name evidence="11" type="ORF">AURANDRAFT_5532</name>
</gene>
<evidence type="ECO:0000256" key="5">
    <source>
        <dbReference type="ARBA" id="ARBA00022723"/>
    </source>
</evidence>
<feature type="non-terminal residue" evidence="11">
    <location>
        <position position="1"/>
    </location>
</feature>
<dbReference type="InParanoid" id="F0XWS3"/>
<dbReference type="GO" id="GO:0019677">
    <property type="term" value="P:NAD+ catabolic process"/>
    <property type="evidence" value="ECO:0007669"/>
    <property type="project" value="TreeGrafter"/>
</dbReference>
<dbReference type="GO" id="GO:0005829">
    <property type="term" value="C:cytosol"/>
    <property type="evidence" value="ECO:0007669"/>
    <property type="project" value="TreeGrafter"/>
</dbReference>
<keyword evidence="12" id="KW-1185">Reference proteome</keyword>
<comment type="similarity">
    <text evidence="3">Belongs to the Nudix hydrolase family. NudC subfamily.</text>
</comment>
<dbReference type="OrthoDB" id="10249612at2759"/>
<name>F0XWS3_AURAN</name>
<evidence type="ECO:0000256" key="3">
    <source>
        <dbReference type="ARBA" id="ARBA00009595"/>
    </source>
</evidence>
<dbReference type="InterPro" id="IPR020084">
    <property type="entry name" value="NUDIX_hydrolase_CS"/>
</dbReference>
<feature type="domain" description="Nudix hydrolase" evidence="10">
    <location>
        <begin position="101"/>
        <end position="223"/>
    </location>
</feature>
<comment type="cofactor">
    <cofactor evidence="1">
        <name>Mg(2+)</name>
        <dbReference type="ChEBI" id="CHEBI:18420"/>
    </cofactor>
</comment>
<evidence type="ECO:0000256" key="8">
    <source>
        <dbReference type="ARBA" id="ARBA00023027"/>
    </source>
</evidence>
<dbReference type="InterPro" id="IPR050241">
    <property type="entry name" value="NAD-cap_RNA_hydrolase_NudC"/>
</dbReference>
<dbReference type="OMA" id="HIRRCPA"/>
<dbReference type="GO" id="GO:0046872">
    <property type="term" value="F:metal ion binding"/>
    <property type="evidence" value="ECO:0007669"/>
    <property type="project" value="UniProtKB-KW"/>
</dbReference>
<feature type="non-terminal residue" evidence="11">
    <location>
        <position position="223"/>
    </location>
</feature>
<dbReference type="Pfam" id="PF00293">
    <property type="entry name" value="NUDIX"/>
    <property type="match status" value="1"/>
</dbReference>
<comment type="cofactor">
    <cofactor evidence="2">
        <name>Zn(2+)</name>
        <dbReference type="ChEBI" id="CHEBI:29105"/>
    </cofactor>
</comment>
<keyword evidence="7" id="KW-0460">Magnesium</keyword>
<evidence type="ECO:0000256" key="2">
    <source>
        <dbReference type="ARBA" id="ARBA00001947"/>
    </source>
</evidence>
<proteinExistence type="inferred from homology"/>
<accession>F0XWS3</accession>
<dbReference type="GeneID" id="20222515"/>
<keyword evidence="8" id="KW-0520">NAD</keyword>
<evidence type="ECO:0000313" key="11">
    <source>
        <dbReference type="EMBL" id="EGB12827.1"/>
    </source>
</evidence>
<comment type="catalytic activity">
    <reaction evidence="9">
        <text>a 5'-end NAD(+)-phospho-ribonucleoside in mRNA + H2O = a 5'-end phospho-adenosine-phospho-ribonucleoside in mRNA + beta-nicotinamide D-ribonucleotide + 2 H(+)</text>
        <dbReference type="Rhea" id="RHEA:60876"/>
        <dbReference type="Rhea" id="RHEA-COMP:15698"/>
        <dbReference type="Rhea" id="RHEA-COMP:15719"/>
        <dbReference type="ChEBI" id="CHEBI:14649"/>
        <dbReference type="ChEBI" id="CHEBI:15377"/>
        <dbReference type="ChEBI" id="CHEBI:15378"/>
        <dbReference type="ChEBI" id="CHEBI:144029"/>
        <dbReference type="ChEBI" id="CHEBI:144051"/>
    </reaction>
    <physiologicalReaction direction="left-to-right" evidence="9">
        <dbReference type="Rhea" id="RHEA:60877"/>
    </physiologicalReaction>
</comment>
<dbReference type="PROSITE" id="PS51462">
    <property type="entry name" value="NUDIX"/>
    <property type="match status" value="1"/>
</dbReference>
<evidence type="ECO:0000256" key="9">
    <source>
        <dbReference type="ARBA" id="ARBA00023679"/>
    </source>
</evidence>
<dbReference type="Proteomes" id="UP000002729">
    <property type="component" value="Unassembled WGS sequence"/>
</dbReference>
<dbReference type="PANTHER" id="PTHR42904">
    <property type="entry name" value="NUDIX HYDROLASE, NUDC SUBFAMILY"/>
    <property type="match status" value="1"/>
</dbReference>
<dbReference type="eggNOG" id="KOG3084">
    <property type="taxonomic scope" value="Eukaryota"/>
</dbReference>
<dbReference type="NCBIfam" id="NF001299">
    <property type="entry name" value="PRK00241.1"/>
    <property type="match status" value="1"/>
</dbReference>
<organism evidence="12">
    <name type="scientific">Aureococcus anophagefferens</name>
    <name type="common">Harmful bloom alga</name>
    <dbReference type="NCBI Taxonomy" id="44056"/>
    <lineage>
        <taxon>Eukaryota</taxon>
        <taxon>Sar</taxon>
        <taxon>Stramenopiles</taxon>
        <taxon>Ochrophyta</taxon>
        <taxon>Pelagophyceae</taxon>
        <taxon>Pelagomonadales</taxon>
        <taxon>Pelagomonadaceae</taxon>
        <taxon>Aureococcus</taxon>
    </lineage>
</organism>
<dbReference type="InterPro" id="IPR015797">
    <property type="entry name" value="NUDIX_hydrolase-like_dom_sf"/>
</dbReference>
<dbReference type="AlphaFoldDB" id="F0XWS3"/>
<protein>
    <recommendedName>
        <fullName evidence="4">NAD(+) diphosphatase</fullName>
        <ecNumber evidence="4">3.6.1.22</ecNumber>
    </recommendedName>
</protein>
<dbReference type="KEGG" id="aaf:AURANDRAFT_5532"/>
<keyword evidence="6" id="KW-0378">Hydrolase</keyword>
<reference evidence="11 12" key="1">
    <citation type="journal article" date="2011" name="Proc. Natl. Acad. Sci. U.S.A.">
        <title>Niche of harmful alga Aureococcus anophagefferens revealed through ecogenomics.</title>
        <authorList>
            <person name="Gobler C.J."/>
            <person name="Berry D.L."/>
            <person name="Dyhrman S.T."/>
            <person name="Wilhelm S.W."/>
            <person name="Salamov A."/>
            <person name="Lobanov A.V."/>
            <person name="Zhang Y."/>
            <person name="Collier J.L."/>
            <person name="Wurch L.L."/>
            <person name="Kustka A.B."/>
            <person name="Dill B.D."/>
            <person name="Shah M."/>
            <person name="VerBerkmoes N.C."/>
            <person name="Kuo A."/>
            <person name="Terry A."/>
            <person name="Pangilinan J."/>
            <person name="Lindquist E.A."/>
            <person name="Lucas S."/>
            <person name="Paulsen I.T."/>
            <person name="Hattenrath-Lehmann T.K."/>
            <person name="Talmage S.C."/>
            <person name="Walker E.A."/>
            <person name="Koch F."/>
            <person name="Burson A.M."/>
            <person name="Marcoval M.A."/>
            <person name="Tang Y.Z."/>
            <person name="Lecleir G.R."/>
            <person name="Coyne K.J."/>
            <person name="Berg G.M."/>
            <person name="Bertrand E.M."/>
            <person name="Saito M.A."/>
            <person name="Gladyshev V.N."/>
            <person name="Grigoriev I.V."/>
        </authorList>
    </citation>
    <scope>NUCLEOTIDE SEQUENCE [LARGE SCALE GENOMIC DNA]</scope>
    <source>
        <strain evidence="12">CCMP 1984</strain>
    </source>
</reference>